<dbReference type="EMBL" id="PPDF01000008">
    <property type="protein sequence ID" value="PQL25124.1"/>
    <property type="molecule type" value="Genomic_DNA"/>
</dbReference>
<feature type="transmembrane region" description="Helical" evidence="1">
    <location>
        <begin position="13"/>
        <end position="31"/>
    </location>
</feature>
<evidence type="ECO:0000256" key="1">
    <source>
        <dbReference type="SAM" id="Phobius"/>
    </source>
</evidence>
<name>A0A2S7ZPK2_9FIRM</name>
<keyword evidence="1" id="KW-0812">Transmembrane</keyword>
<organism evidence="2 3">
    <name type="scientific">Veillonella tobetsuensis</name>
    <dbReference type="NCBI Taxonomy" id="1110546"/>
    <lineage>
        <taxon>Bacteria</taxon>
        <taxon>Bacillati</taxon>
        <taxon>Bacillota</taxon>
        <taxon>Negativicutes</taxon>
        <taxon>Veillonellales</taxon>
        <taxon>Veillonellaceae</taxon>
        <taxon>Veillonella</taxon>
    </lineage>
</organism>
<sequence>MVFDRVVINKLKIIIFVVGIIIGSFSGALVLEKIDNTLESIYSGRQALIWNEYKSFDHREHFTINAIYPFKYEIGSVRPYFIVDAVSHSNMDTIEKSLALDGWKQIEANTFQKETSGEVLKLSVKPINMNEFMIVYYY</sequence>
<dbReference type="AlphaFoldDB" id="A0A2S7ZPK2"/>
<gene>
    <name evidence="2" type="ORF">VTHSUH11_03270</name>
</gene>
<protein>
    <submittedName>
        <fullName evidence="2">Uncharacterized protein</fullName>
    </submittedName>
</protein>
<dbReference type="RefSeq" id="WP_105092643.1">
    <property type="nucleotide sequence ID" value="NZ_PPDF01000008.1"/>
</dbReference>
<evidence type="ECO:0000313" key="3">
    <source>
        <dbReference type="Proteomes" id="UP000238877"/>
    </source>
</evidence>
<dbReference type="Proteomes" id="UP000238877">
    <property type="component" value="Unassembled WGS sequence"/>
</dbReference>
<proteinExistence type="predicted"/>
<evidence type="ECO:0000313" key="2">
    <source>
        <dbReference type="EMBL" id="PQL25124.1"/>
    </source>
</evidence>
<keyword evidence="1" id="KW-0472">Membrane</keyword>
<reference evidence="2 3" key="1">
    <citation type="submission" date="2018-01" db="EMBL/GenBank/DDBJ databases">
        <title>Draft genome sequences of clinical isolates and type strains of oral Veillonella including Veillonella infantum sp., nov.</title>
        <authorList>
            <person name="Mashima I."/>
            <person name="Liao Y.-C."/>
            <person name="Sabharwal A."/>
            <person name="Haase E.M."/>
            <person name="Nakazawa F."/>
            <person name="Scannapieco F.A."/>
        </authorList>
    </citation>
    <scope>NUCLEOTIDE SEQUENCE [LARGE SCALE GENOMIC DNA]</scope>
    <source>
        <strain evidence="2 3">Y6</strain>
    </source>
</reference>
<accession>A0A2S7ZPK2</accession>
<comment type="caution">
    <text evidence="2">The sequence shown here is derived from an EMBL/GenBank/DDBJ whole genome shotgun (WGS) entry which is preliminary data.</text>
</comment>
<keyword evidence="1" id="KW-1133">Transmembrane helix</keyword>